<evidence type="ECO:0000313" key="2">
    <source>
        <dbReference type="Proteomes" id="UP000184442"/>
    </source>
</evidence>
<reference evidence="1 2" key="1">
    <citation type="submission" date="2016-11" db="EMBL/GenBank/DDBJ databases">
        <authorList>
            <person name="Jaros S."/>
            <person name="Januszkiewicz K."/>
            <person name="Wedrychowicz H."/>
        </authorList>
    </citation>
    <scope>NUCLEOTIDE SEQUENCE [LARGE SCALE GENOMIC DNA]</scope>
    <source>
        <strain evidence="1 2">DSM 19022</strain>
    </source>
</reference>
<gene>
    <name evidence="1" type="ORF">SAMN02745176_01177</name>
</gene>
<keyword evidence="1" id="KW-0813">Transport</keyword>
<accession>A0A1M6DM25</accession>
<dbReference type="Gene3D" id="3.40.190.10">
    <property type="entry name" value="Periplasmic binding protein-like II"/>
    <property type="match status" value="1"/>
</dbReference>
<protein>
    <submittedName>
        <fullName evidence="1">Multiple sugar transport system substrate-binding protein</fullName>
    </submittedName>
</protein>
<dbReference type="EMBL" id="FQZS01000007">
    <property type="protein sequence ID" value="SHI74203.1"/>
    <property type="molecule type" value="Genomic_DNA"/>
</dbReference>
<dbReference type="Proteomes" id="UP000184442">
    <property type="component" value="Unassembled WGS sequence"/>
</dbReference>
<dbReference type="RefSeq" id="WP_073025306.1">
    <property type="nucleotide sequence ID" value="NZ_FQZS01000007.1"/>
</dbReference>
<organism evidence="1 2">
    <name type="scientific">Lutispora thermophila DSM 19022</name>
    <dbReference type="NCBI Taxonomy" id="1122184"/>
    <lineage>
        <taxon>Bacteria</taxon>
        <taxon>Bacillati</taxon>
        <taxon>Bacillota</taxon>
        <taxon>Clostridia</taxon>
        <taxon>Lutisporales</taxon>
        <taxon>Lutisporaceae</taxon>
        <taxon>Lutispora</taxon>
    </lineage>
</organism>
<dbReference type="AlphaFoldDB" id="A0A1M6DM25"/>
<dbReference type="SUPFAM" id="SSF53850">
    <property type="entry name" value="Periplasmic binding protein-like II"/>
    <property type="match status" value="1"/>
</dbReference>
<name>A0A1M6DM25_9FIRM</name>
<evidence type="ECO:0000313" key="1">
    <source>
        <dbReference type="EMBL" id="SHI74203.1"/>
    </source>
</evidence>
<keyword evidence="1" id="KW-0762">Sugar transport</keyword>
<sequence>MKLLPWPWGEYTDIRPFDAYNVSINSRSQVKEEAWEFVKFLLAEDTQFYLSERNFAVNRKADEKRIAVFDEELEKYNLLGEDNIKAISYIKNSINKNRALGVPDELFNTIWNEIKIYLPGSRSIEETAKVIQNKVELYLNE</sequence>
<keyword evidence="2" id="KW-1185">Reference proteome</keyword>
<proteinExistence type="predicted"/>
<dbReference type="OrthoDB" id="1992941at2"/>
<dbReference type="STRING" id="1122184.SAMN02745176_01177"/>